<evidence type="ECO:0000313" key="11">
    <source>
        <dbReference type="Proteomes" id="UP000053268"/>
    </source>
</evidence>
<dbReference type="Pfam" id="PF00089">
    <property type="entry name" value="Trypsin"/>
    <property type="match status" value="1"/>
</dbReference>
<dbReference type="CDD" id="cd00190">
    <property type="entry name" value="Tryp_SPc"/>
    <property type="match status" value="1"/>
</dbReference>
<dbReference type="InterPro" id="IPR000403">
    <property type="entry name" value="PI3/4_kinase_cat_dom"/>
</dbReference>
<dbReference type="Gene3D" id="2.40.10.10">
    <property type="entry name" value="Trypsin-like serine proteases"/>
    <property type="match status" value="1"/>
</dbReference>
<dbReference type="GO" id="GO:0090729">
    <property type="term" value="F:toxin activity"/>
    <property type="evidence" value="ECO:0007669"/>
    <property type="project" value="UniProtKB-KW"/>
</dbReference>
<dbReference type="EMBL" id="KQ459249">
    <property type="protein sequence ID" value="KPJ02240.1"/>
    <property type="molecule type" value="Genomic_DNA"/>
</dbReference>
<dbReference type="PROSITE" id="PS00135">
    <property type="entry name" value="TRYPSIN_SER"/>
    <property type="match status" value="1"/>
</dbReference>
<dbReference type="PROSITE" id="PS00134">
    <property type="entry name" value="TRYPSIN_HIS"/>
    <property type="match status" value="1"/>
</dbReference>
<dbReference type="InterPro" id="IPR033116">
    <property type="entry name" value="TRYPSIN_SER"/>
</dbReference>
<keyword evidence="7" id="KW-0720">Serine protease</keyword>
<dbReference type="GO" id="GO:0006508">
    <property type="term" value="P:proteolysis"/>
    <property type="evidence" value="ECO:0007669"/>
    <property type="project" value="UniProtKB-KW"/>
</dbReference>
<keyword evidence="7 10" id="KW-0645">Protease</keyword>
<dbReference type="FunFam" id="2.40.10.10:FF:000068">
    <property type="entry name" value="transmembrane protease serine 2"/>
    <property type="match status" value="1"/>
</dbReference>
<dbReference type="InterPro" id="IPR001254">
    <property type="entry name" value="Trypsin_dom"/>
</dbReference>
<dbReference type="PANTHER" id="PTHR24252">
    <property type="entry name" value="ACROSIN-RELATED"/>
    <property type="match status" value="1"/>
</dbReference>
<keyword evidence="6" id="KW-1205">Fibrinolytic toxin</keyword>
<dbReference type="InterPro" id="IPR009003">
    <property type="entry name" value="Peptidase_S1_PA"/>
</dbReference>
<organism evidence="10 11">
    <name type="scientific">Papilio xuthus</name>
    <name type="common">Asian swallowtail butterfly</name>
    <dbReference type="NCBI Taxonomy" id="66420"/>
    <lineage>
        <taxon>Eukaryota</taxon>
        <taxon>Metazoa</taxon>
        <taxon>Ecdysozoa</taxon>
        <taxon>Arthropoda</taxon>
        <taxon>Hexapoda</taxon>
        <taxon>Insecta</taxon>
        <taxon>Pterygota</taxon>
        <taxon>Neoptera</taxon>
        <taxon>Endopterygota</taxon>
        <taxon>Lepidoptera</taxon>
        <taxon>Glossata</taxon>
        <taxon>Ditrysia</taxon>
        <taxon>Papilionoidea</taxon>
        <taxon>Papilionidae</taxon>
        <taxon>Papilioninae</taxon>
        <taxon>Papilio</taxon>
    </lineage>
</organism>
<dbReference type="Gene3D" id="1.10.1070.11">
    <property type="entry name" value="Phosphatidylinositol 3-/4-kinase, catalytic domain"/>
    <property type="match status" value="1"/>
</dbReference>
<dbReference type="SUPFAM" id="SSF50494">
    <property type="entry name" value="Trypsin-like serine proteases"/>
    <property type="match status" value="1"/>
</dbReference>
<feature type="domain" description="Peptidase S1" evidence="8">
    <location>
        <begin position="659"/>
        <end position="902"/>
    </location>
</feature>
<dbReference type="GO" id="GO:0005576">
    <property type="term" value="C:extracellular region"/>
    <property type="evidence" value="ECO:0007669"/>
    <property type="project" value="UniProtKB-SubCell"/>
</dbReference>
<dbReference type="Pfam" id="PF00454">
    <property type="entry name" value="PI3_PI4_kinase"/>
    <property type="match status" value="1"/>
</dbReference>
<keyword evidence="3" id="KW-1015">Disulfide bond</keyword>
<name>A0A194QB71_PAPXU</name>
<evidence type="ECO:0000256" key="5">
    <source>
        <dbReference type="ARBA" id="ARBA00055534"/>
    </source>
</evidence>
<evidence type="ECO:0000259" key="8">
    <source>
        <dbReference type="PROSITE" id="PS50240"/>
    </source>
</evidence>
<evidence type="ECO:0000256" key="3">
    <source>
        <dbReference type="ARBA" id="ARBA00023157"/>
    </source>
</evidence>
<evidence type="ECO:0000256" key="7">
    <source>
        <dbReference type="RuleBase" id="RU363034"/>
    </source>
</evidence>
<dbReference type="InterPro" id="IPR018114">
    <property type="entry name" value="TRYPSIN_HIS"/>
</dbReference>
<sequence>MNDIIRQELATLAWQRQELLARRQLALKTSDMDILSQLLETAHSYALSNEQLRCILYDTRDKIKTSESRVVGENKQMLKNMVQIAITHYDENWPLTGAKEQNIQLKEITNALGVGIDLNLDLDYSVLVDVLLYRLSSADQLDTNATDAMNTLIHVLDDFAIEELKRNQFKLTSPCELVTKLSRDTSKLKQCLQLVADPRHMLRHYVRELLKALENLDDAAWTKSFHRMKEKIFENPYAGVDYQVLIKYKEILYKISDFDLNNKDSIKESLLTLLKELNSQSESFKLSQLCPALTQAEFLCGSETEDCLSRLLMLPRGVHVHRFDEQISVFTDSKRRPVVLSVRLSDGSRRRLLVKTGEELGVDAAALRVIRAMRLTTQDYQVTSLGIESLSTLGEKLIYDTREHSISQYQKMCAKIPAHAFRSVMELNSSSFQDFIYKKKNYEESLSAMTYATSLLGLKDRHLENILYDVVRGSVRSVDWNSALQHDQCEPPPARLTRCLLAPCRKQGDTCTKNGVQGTCKILRNCQSAVIDMRKGIPPQICSYVGMDAVVCCAESFNRVTSPRPYPLTTVRTRKKTTPVIPTYDYVINNRFFSNDGTCKPIDPTLTSPKTGQKAWDKCIEYQEKLVYPCKKTNSLSADTTGVHQARVTSCNHDVDKLIIGGMNASSAEFPHMALLGYKQSEDILWSCGGSIISERYILTAGHCTYSVGVGRVKYALVGILSRLEITEGSQRYDLEMPIRHPDYKPPSKYNDIALLKTTTEIILSDTVVPACLHVDRNADDTRALASGWGFTKYRGSTSDVLQKVILEKFSESECLRLYPGNRYLRHGFDPTTQICYGDHDESKDTCQGDSGGPLQLKNQKIKCMYTIVGVTSFGSGCGLIGRAGVYTKVTAYLPWIESIVWPK</sequence>
<dbReference type="SUPFAM" id="SSF56112">
    <property type="entry name" value="Protein kinase-like (PK-like)"/>
    <property type="match status" value="1"/>
</dbReference>
<comment type="function">
    <text evidence="5">Fibrinolytic activity; shows preferential cleavage of Arg-Gly bonds in all three fibrinogen chains. Contact with the caterpillars causes severe bleeding, due the anticoagulant effect of the protein.</text>
</comment>
<dbReference type="Proteomes" id="UP000053268">
    <property type="component" value="Unassembled WGS sequence"/>
</dbReference>
<dbReference type="GO" id="GO:0004252">
    <property type="term" value="F:serine-type endopeptidase activity"/>
    <property type="evidence" value="ECO:0007669"/>
    <property type="project" value="InterPro"/>
</dbReference>
<keyword evidence="11" id="KW-1185">Reference proteome</keyword>
<dbReference type="Gene3D" id="3.30.1010.10">
    <property type="entry name" value="Phosphatidylinositol 3-kinase Catalytic Subunit, Chain A, domain 4"/>
    <property type="match status" value="1"/>
</dbReference>
<dbReference type="InterPro" id="IPR011009">
    <property type="entry name" value="Kinase-like_dom_sf"/>
</dbReference>
<accession>A0A194QB71</accession>
<evidence type="ECO:0000256" key="4">
    <source>
        <dbReference type="ARBA" id="ARBA00023240"/>
    </source>
</evidence>
<proteinExistence type="predicted"/>
<evidence type="ECO:0000313" key="10">
    <source>
        <dbReference type="EMBL" id="KPJ02240.1"/>
    </source>
</evidence>
<keyword evidence="2" id="KW-0800">Toxin</keyword>
<evidence type="ECO:0000256" key="1">
    <source>
        <dbReference type="ARBA" id="ARBA00004239"/>
    </source>
</evidence>
<dbReference type="AlphaFoldDB" id="A0A194QB71"/>
<evidence type="ECO:0000259" key="9">
    <source>
        <dbReference type="PROSITE" id="PS50290"/>
    </source>
</evidence>
<keyword evidence="7" id="KW-0378">Hydrolase</keyword>
<comment type="subcellular location">
    <subcellularLocation>
        <location evidence="1">Secreted</location>
        <location evidence="1">Extracellular space</location>
    </subcellularLocation>
</comment>
<dbReference type="PRINTS" id="PR00722">
    <property type="entry name" value="CHYMOTRYPSIN"/>
</dbReference>
<reference evidence="10 11" key="1">
    <citation type="journal article" date="2015" name="Nat. Commun.">
        <title>Outbred genome sequencing and CRISPR/Cas9 gene editing in butterflies.</title>
        <authorList>
            <person name="Li X."/>
            <person name="Fan D."/>
            <person name="Zhang W."/>
            <person name="Liu G."/>
            <person name="Zhang L."/>
            <person name="Zhao L."/>
            <person name="Fang X."/>
            <person name="Chen L."/>
            <person name="Dong Y."/>
            <person name="Chen Y."/>
            <person name="Ding Y."/>
            <person name="Zhao R."/>
            <person name="Feng M."/>
            <person name="Zhu Y."/>
            <person name="Feng Y."/>
            <person name="Jiang X."/>
            <person name="Zhu D."/>
            <person name="Xiang H."/>
            <person name="Feng X."/>
            <person name="Li S."/>
            <person name="Wang J."/>
            <person name="Zhang G."/>
            <person name="Kronforst M.R."/>
            <person name="Wang W."/>
        </authorList>
    </citation>
    <scope>NUCLEOTIDE SEQUENCE [LARGE SCALE GENOMIC DNA]</scope>
    <source>
        <strain evidence="10">Ya'a_city_454_Px</strain>
        <tissue evidence="10">Whole body</tissue>
    </source>
</reference>
<dbReference type="InterPro" id="IPR001314">
    <property type="entry name" value="Peptidase_S1A"/>
</dbReference>
<dbReference type="SMART" id="SM00020">
    <property type="entry name" value="Tryp_SPc"/>
    <property type="match status" value="1"/>
</dbReference>
<evidence type="ECO:0000256" key="2">
    <source>
        <dbReference type="ARBA" id="ARBA00022656"/>
    </source>
</evidence>
<gene>
    <name evidence="10" type="ORF">RR46_08037</name>
</gene>
<dbReference type="InterPro" id="IPR036940">
    <property type="entry name" value="PI3/4_kinase_cat_sf"/>
</dbReference>
<dbReference type="PANTHER" id="PTHR24252:SF7">
    <property type="entry name" value="HYALIN"/>
    <property type="match status" value="1"/>
</dbReference>
<dbReference type="PROSITE" id="PS50240">
    <property type="entry name" value="TRYPSIN_DOM"/>
    <property type="match status" value="1"/>
</dbReference>
<feature type="domain" description="PI3K/PI4K catalytic" evidence="9">
    <location>
        <begin position="323"/>
        <end position="498"/>
    </location>
</feature>
<dbReference type="InterPro" id="IPR043504">
    <property type="entry name" value="Peptidase_S1_PA_chymotrypsin"/>
</dbReference>
<dbReference type="PROSITE" id="PS50290">
    <property type="entry name" value="PI3_4_KINASE_3"/>
    <property type="match status" value="1"/>
</dbReference>
<evidence type="ECO:0000256" key="6">
    <source>
        <dbReference type="ARBA" id="ARBA00084094"/>
    </source>
</evidence>
<dbReference type="STRING" id="66420.A0A194QB71"/>
<keyword evidence="4" id="KW-1199">Hemostasis impairing toxin</keyword>
<protein>
    <submittedName>
        <fullName evidence="10">Serine protease snake</fullName>
    </submittedName>
</protein>